<reference evidence="2" key="1">
    <citation type="journal article" date="2019" name="Int. J. Syst. Evol. Microbiol.">
        <title>The Global Catalogue of Microorganisms (GCM) 10K type strain sequencing project: providing services to taxonomists for standard genome sequencing and annotation.</title>
        <authorList>
            <consortium name="The Broad Institute Genomics Platform"/>
            <consortium name="The Broad Institute Genome Sequencing Center for Infectious Disease"/>
            <person name="Wu L."/>
            <person name="Ma J."/>
        </authorList>
    </citation>
    <scope>NUCLEOTIDE SEQUENCE [LARGE SCALE GENOMIC DNA]</scope>
    <source>
        <strain evidence="2">JCM 31696</strain>
    </source>
</reference>
<dbReference type="EMBL" id="JBHTIR010000629">
    <property type="protein sequence ID" value="MFD0851611.1"/>
    <property type="molecule type" value="Genomic_DNA"/>
</dbReference>
<organism evidence="1 2">
    <name type="scientific">Actinomadura adrarensis</name>
    <dbReference type="NCBI Taxonomy" id="1819600"/>
    <lineage>
        <taxon>Bacteria</taxon>
        <taxon>Bacillati</taxon>
        <taxon>Actinomycetota</taxon>
        <taxon>Actinomycetes</taxon>
        <taxon>Streptosporangiales</taxon>
        <taxon>Thermomonosporaceae</taxon>
        <taxon>Actinomadura</taxon>
    </lineage>
</organism>
<proteinExistence type="predicted"/>
<keyword evidence="2" id="KW-1185">Reference proteome</keyword>
<evidence type="ECO:0000313" key="1">
    <source>
        <dbReference type="EMBL" id="MFD0851611.1"/>
    </source>
</evidence>
<evidence type="ECO:0000313" key="2">
    <source>
        <dbReference type="Proteomes" id="UP001597083"/>
    </source>
</evidence>
<accession>A0ABW3CDF7</accession>
<feature type="non-terminal residue" evidence="1">
    <location>
        <position position="65"/>
    </location>
</feature>
<dbReference type="Proteomes" id="UP001597083">
    <property type="component" value="Unassembled WGS sequence"/>
</dbReference>
<comment type="caution">
    <text evidence="1">The sequence shown here is derived from an EMBL/GenBank/DDBJ whole genome shotgun (WGS) entry which is preliminary data.</text>
</comment>
<protein>
    <submittedName>
        <fullName evidence="1">Uncharacterized protein</fullName>
    </submittedName>
</protein>
<sequence>MAHEGDADDQRHLLVRVEEGVGIATLNPRYALARIKENLLDAERLGLAEAMEREVPRHQACGGTA</sequence>
<gene>
    <name evidence="1" type="ORF">ACFQ07_05245</name>
</gene>
<name>A0ABW3CDF7_9ACTN</name>